<dbReference type="GO" id="GO:0001228">
    <property type="term" value="F:DNA-binding transcription activator activity, RNA polymerase II-specific"/>
    <property type="evidence" value="ECO:0007669"/>
    <property type="project" value="TreeGrafter"/>
</dbReference>
<dbReference type="InterPro" id="IPR036864">
    <property type="entry name" value="Zn2-C6_fun-type_DNA-bd_sf"/>
</dbReference>
<feature type="compositionally biased region" description="Polar residues" evidence="7">
    <location>
        <begin position="89"/>
        <end position="100"/>
    </location>
</feature>
<dbReference type="SMART" id="SM00906">
    <property type="entry name" value="Fungal_trans"/>
    <property type="match status" value="1"/>
</dbReference>
<dbReference type="Gene3D" id="4.10.240.10">
    <property type="entry name" value="Zn(2)-C6 fungal-type DNA-binding domain"/>
    <property type="match status" value="1"/>
</dbReference>
<feature type="compositionally biased region" description="Low complexity" evidence="7">
    <location>
        <begin position="62"/>
        <end position="79"/>
    </location>
</feature>
<dbReference type="PANTHER" id="PTHR31944">
    <property type="entry name" value="HEME-RESPONSIVE ZINC FINGER TRANSCRIPTION FACTOR HAP1"/>
    <property type="match status" value="1"/>
</dbReference>
<dbReference type="EMBL" id="KZ613942">
    <property type="protein sequence ID" value="PMD42934.1"/>
    <property type="molecule type" value="Genomic_DNA"/>
</dbReference>
<evidence type="ECO:0000256" key="2">
    <source>
        <dbReference type="ARBA" id="ARBA00022833"/>
    </source>
</evidence>
<evidence type="ECO:0000256" key="5">
    <source>
        <dbReference type="ARBA" id="ARBA00023163"/>
    </source>
</evidence>
<name>A0A2J6RWN9_HYAVF</name>
<gene>
    <name evidence="9" type="ORF">L207DRAFT_422962</name>
</gene>
<evidence type="ECO:0000259" key="8">
    <source>
        <dbReference type="PROSITE" id="PS50048"/>
    </source>
</evidence>
<evidence type="ECO:0000256" key="6">
    <source>
        <dbReference type="ARBA" id="ARBA00023242"/>
    </source>
</evidence>
<feature type="region of interest" description="Disordered" evidence="7">
    <location>
        <begin position="53"/>
        <end position="105"/>
    </location>
</feature>
<protein>
    <submittedName>
        <fullName evidence="9">Putative C6 transcription factor</fullName>
    </submittedName>
</protein>
<keyword evidence="6" id="KW-0539">Nucleus</keyword>
<dbReference type="CDD" id="cd00067">
    <property type="entry name" value="GAL4"/>
    <property type="match status" value="1"/>
</dbReference>
<sequence>MTEPERKRRRPPISCTLCRSRKIRCDKETPCSNCVKSRHGTCVYEKQPPNKIPRIQNGLQEPTSPHYPTPTSSASRASTVLSHSPAALETSSIRTSTLPSHSFPRDSELLAGRKLDDELVIPSQRSLQTHFAPLGGNGETSKSYLSGTCTIYKTRMYGQSHWMNSIKLFQDMFQGIGPHIQEEKLKAFSGIQRCKALAKVIKAQRAPTWPSVAKLDLPPKDVADGLVECYLRTSESLYRVLHIPSFRRDYDALWIDNPEPNPAFLIQVKLVFAVGAITYDDHFSLRTSAIHWVHEAQNWLAKPDFKSRLNIQSLQTEILLVLARETVNVGGELVWISAGALFRAAVCMGLHRDPTNLSKRTPLVTEMSRRLWNTILEIVLQHSLISGSPPFFSLQDFDTEPPRNFDDDQFLGEDPAPKPETNFTQSSIAVAFRKTFPSRLAIVKFLNDLGTSGTYEETLRLDANLRASYKILRQTLQVYKSNALTPPSQFQIRSLDMIINHNLCSLHVPFLDRAIHNTTYAYTRKVILETILKVWCSAYPSSSTHTAISPSLDDLSCFTLCGSGFFRTAAFQASHLMVVTLKTQLQEEESTGPVPLRPDLLSVLKDVKTWCLRMIRAGETNIKCYLLMSIVVKQLGTRMQDRDRSEDEPAGSVSLMMKATEEAEKVCLEILKETAARGGQVDGTVEGLEEESSGLGIASGIDNMAMNIPSEAMQDCDFMTSDALFNFDDTEPMGWLFGNGNTEWSALW</sequence>
<keyword evidence="10" id="KW-1185">Reference proteome</keyword>
<accession>A0A2J6RWN9</accession>
<keyword evidence="2" id="KW-0862">Zinc</keyword>
<organism evidence="9 10">
    <name type="scientific">Hyaloscypha variabilis (strain UAMH 11265 / GT02V1 / F)</name>
    <name type="common">Meliniomyces variabilis</name>
    <dbReference type="NCBI Taxonomy" id="1149755"/>
    <lineage>
        <taxon>Eukaryota</taxon>
        <taxon>Fungi</taxon>
        <taxon>Dikarya</taxon>
        <taxon>Ascomycota</taxon>
        <taxon>Pezizomycotina</taxon>
        <taxon>Leotiomycetes</taxon>
        <taxon>Helotiales</taxon>
        <taxon>Hyaloscyphaceae</taxon>
        <taxon>Hyaloscypha</taxon>
        <taxon>Hyaloscypha variabilis</taxon>
    </lineage>
</organism>
<dbReference type="OrthoDB" id="4337792at2759"/>
<dbReference type="STRING" id="1149755.A0A2J6RWN9"/>
<dbReference type="GO" id="GO:0005634">
    <property type="term" value="C:nucleus"/>
    <property type="evidence" value="ECO:0007669"/>
    <property type="project" value="TreeGrafter"/>
</dbReference>
<dbReference type="Pfam" id="PF00172">
    <property type="entry name" value="Zn_clus"/>
    <property type="match status" value="1"/>
</dbReference>
<evidence type="ECO:0000256" key="1">
    <source>
        <dbReference type="ARBA" id="ARBA00022723"/>
    </source>
</evidence>
<keyword evidence="3" id="KW-0805">Transcription regulation</keyword>
<dbReference type="GO" id="GO:0000978">
    <property type="term" value="F:RNA polymerase II cis-regulatory region sequence-specific DNA binding"/>
    <property type="evidence" value="ECO:0007669"/>
    <property type="project" value="TreeGrafter"/>
</dbReference>
<dbReference type="InterPro" id="IPR001138">
    <property type="entry name" value="Zn2Cys6_DnaBD"/>
</dbReference>
<dbReference type="PROSITE" id="PS50048">
    <property type="entry name" value="ZN2_CY6_FUNGAL_2"/>
    <property type="match status" value="1"/>
</dbReference>
<evidence type="ECO:0000256" key="7">
    <source>
        <dbReference type="SAM" id="MobiDB-lite"/>
    </source>
</evidence>
<dbReference type="InterPro" id="IPR007219">
    <property type="entry name" value="XnlR_reg_dom"/>
</dbReference>
<keyword evidence="5" id="KW-0804">Transcription</keyword>
<keyword evidence="4" id="KW-0238">DNA-binding</keyword>
<evidence type="ECO:0000256" key="3">
    <source>
        <dbReference type="ARBA" id="ARBA00023015"/>
    </source>
</evidence>
<dbReference type="GO" id="GO:0008270">
    <property type="term" value="F:zinc ion binding"/>
    <property type="evidence" value="ECO:0007669"/>
    <property type="project" value="InterPro"/>
</dbReference>
<dbReference type="CDD" id="cd12148">
    <property type="entry name" value="fungal_TF_MHR"/>
    <property type="match status" value="1"/>
</dbReference>
<evidence type="ECO:0000313" key="10">
    <source>
        <dbReference type="Proteomes" id="UP000235786"/>
    </source>
</evidence>
<dbReference type="InterPro" id="IPR051430">
    <property type="entry name" value="Fungal_TF_Env_Response"/>
</dbReference>
<dbReference type="Pfam" id="PF04082">
    <property type="entry name" value="Fungal_trans"/>
    <property type="match status" value="1"/>
</dbReference>
<dbReference type="SMART" id="SM00066">
    <property type="entry name" value="GAL4"/>
    <property type="match status" value="1"/>
</dbReference>
<evidence type="ECO:0000256" key="4">
    <source>
        <dbReference type="ARBA" id="ARBA00023125"/>
    </source>
</evidence>
<dbReference type="AlphaFoldDB" id="A0A2J6RWN9"/>
<keyword evidence="1" id="KW-0479">Metal-binding</keyword>
<dbReference type="PANTHER" id="PTHR31944:SF131">
    <property type="entry name" value="HEME-RESPONSIVE ZINC FINGER TRANSCRIPTION FACTOR HAP1"/>
    <property type="match status" value="1"/>
</dbReference>
<feature type="domain" description="Zn(2)-C6 fungal-type" evidence="8">
    <location>
        <begin position="14"/>
        <end position="44"/>
    </location>
</feature>
<evidence type="ECO:0000313" key="9">
    <source>
        <dbReference type="EMBL" id="PMD42934.1"/>
    </source>
</evidence>
<dbReference type="Proteomes" id="UP000235786">
    <property type="component" value="Unassembled WGS sequence"/>
</dbReference>
<dbReference type="SUPFAM" id="SSF57701">
    <property type="entry name" value="Zn2/Cys6 DNA-binding domain"/>
    <property type="match status" value="1"/>
</dbReference>
<dbReference type="GO" id="GO:0006351">
    <property type="term" value="P:DNA-templated transcription"/>
    <property type="evidence" value="ECO:0007669"/>
    <property type="project" value="InterPro"/>
</dbReference>
<dbReference type="PROSITE" id="PS00463">
    <property type="entry name" value="ZN2_CY6_FUNGAL_1"/>
    <property type="match status" value="1"/>
</dbReference>
<reference evidence="9 10" key="1">
    <citation type="submission" date="2016-04" db="EMBL/GenBank/DDBJ databases">
        <title>A degradative enzymes factory behind the ericoid mycorrhizal symbiosis.</title>
        <authorList>
            <consortium name="DOE Joint Genome Institute"/>
            <person name="Martino E."/>
            <person name="Morin E."/>
            <person name="Grelet G."/>
            <person name="Kuo A."/>
            <person name="Kohler A."/>
            <person name="Daghino S."/>
            <person name="Barry K."/>
            <person name="Choi C."/>
            <person name="Cichocki N."/>
            <person name="Clum A."/>
            <person name="Copeland A."/>
            <person name="Hainaut M."/>
            <person name="Haridas S."/>
            <person name="Labutti K."/>
            <person name="Lindquist E."/>
            <person name="Lipzen A."/>
            <person name="Khouja H.-R."/>
            <person name="Murat C."/>
            <person name="Ohm R."/>
            <person name="Olson A."/>
            <person name="Spatafora J."/>
            <person name="Veneault-Fourrey C."/>
            <person name="Henrissat B."/>
            <person name="Grigoriev I."/>
            <person name="Martin F."/>
            <person name="Perotto S."/>
        </authorList>
    </citation>
    <scope>NUCLEOTIDE SEQUENCE [LARGE SCALE GENOMIC DNA]</scope>
    <source>
        <strain evidence="9 10">F</strain>
    </source>
</reference>
<proteinExistence type="predicted"/>